<protein>
    <submittedName>
        <fullName evidence="2">Uncharacterized protein</fullName>
    </submittedName>
</protein>
<comment type="caution">
    <text evidence="2">The sequence shown here is derived from an EMBL/GenBank/DDBJ whole genome shotgun (WGS) entry which is preliminary data.</text>
</comment>
<dbReference type="EMBL" id="BAABUK010000025">
    <property type="protein sequence ID" value="GAA5815345.1"/>
    <property type="molecule type" value="Genomic_DNA"/>
</dbReference>
<dbReference type="Proteomes" id="UP001473302">
    <property type="component" value="Unassembled WGS sequence"/>
</dbReference>
<name>A0ABP9Z893_9FUNG</name>
<sequence>MTQRRQPRLTQARLTRADEQADQQEQQTARQRVQALTERVAQLLESETPEVRLDVIRNLMAVDDIRIQGVYLIANAYDDNGPRVIYAETPVVLEDEDSVENEALDTESEPELELRENPLALIAIS</sequence>
<accession>A0ABP9Z893</accession>
<organism evidence="2 3">
    <name type="scientific">Mucor flavus</name>
    <dbReference type="NCBI Taxonomy" id="439312"/>
    <lineage>
        <taxon>Eukaryota</taxon>
        <taxon>Fungi</taxon>
        <taxon>Fungi incertae sedis</taxon>
        <taxon>Mucoromycota</taxon>
        <taxon>Mucoromycotina</taxon>
        <taxon>Mucoromycetes</taxon>
        <taxon>Mucorales</taxon>
        <taxon>Mucorineae</taxon>
        <taxon>Mucoraceae</taxon>
        <taxon>Mucor</taxon>
    </lineage>
</organism>
<evidence type="ECO:0000313" key="2">
    <source>
        <dbReference type="EMBL" id="GAA5815345.1"/>
    </source>
</evidence>
<proteinExistence type="predicted"/>
<feature type="compositionally biased region" description="Polar residues" evidence="1">
    <location>
        <begin position="1"/>
        <end position="13"/>
    </location>
</feature>
<reference evidence="2 3" key="1">
    <citation type="submission" date="2024-04" db="EMBL/GenBank/DDBJ databases">
        <title>genome sequences of Mucor flavus KT1a and Helicostylum pulchrum KT1b strains isolated from the surface of a dry-aged beef.</title>
        <authorList>
            <person name="Toyotome T."/>
            <person name="Hosono M."/>
            <person name="Torimaru M."/>
            <person name="Fukuda K."/>
            <person name="Mikami N."/>
        </authorList>
    </citation>
    <scope>NUCLEOTIDE SEQUENCE [LARGE SCALE GENOMIC DNA]</scope>
    <source>
        <strain evidence="2 3">KT1a</strain>
    </source>
</reference>
<feature type="region of interest" description="Disordered" evidence="1">
    <location>
        <begin position="1"/>
        <end position="30"/>
    </location>
</feature>
<evidence type="ECO:0000313" key="3">
    <source>
        <dbReference type="Proteomes" id="UP001473302"/>
    </source>
</evidence>
<gene>
    <name evidence="2" type="ORF">MFLAVUS_008852</name>
</gene>
<keyword evidence="3" id="KW-1185">Reference proteome</keyword>
<evidence type="ECO:0000256" key="1">
    <source>
        <dbReference type="SAM" id="MobiDB-lite"/>
    </source>
</evidence>